<dbReference type="Proteomes" id="UP001174677">
    <property type="component" value="Chromosome 16"/>
</dbReference>
<reference evidence="2" key="1">
    <citation type="journal article" date="2023" name="Plant Biotechnol. J.">
        <title>Chromosome-level wild Hevea brasiliensis genome provides new tools for genomic-assisted breeding and valuable loci to elevate rubber yield.</title>
        <authorList>
            <person name="Cheng H."/>
            <person name="Song X."/>
            <person name="Hu Y."/>
            <person name="Wu T."/>
            <person name="Yang Q."/>
            <person name="An Z."/>
            <person name="Feng S."/>
            <person name="Deng Z."/>
            <person name="Wu W."/>
            <person name="Zeng X."/>
            <person name="Tu M."/>
            <person name="Wang X."/>
            <person name="Huang H."/>
        </authorList>
    </citation>
    <scope>NUCLEOTIDE SEQUENCE</scope>
    <source>
        <strain evidence="2">MT/VB/25A 57/8</strain>
    </source>
</reference>
<evidence type="ECO:0000313" key="2">
    <source>
        <dbReference type="EMBL" id="KAJ9146721.1"/>
    </source>
</evidence>
<dbReference type="InterPro" id="IPR004046">
    <property type="entry name" value="GST_C"/>
</dbReference>
<evidence type="ECO:0000259" key="1">
    <source>
        <dbReference type="PROSITE" id="PS50405"/>
    </source>
</evidence>
<dbReference type="InterPro" id="IPR010987">
    <property type="entry name" value="Glutathione-S-Trfase_C-like"/>
</dbReference>
<dbReference type="PANTHER" id="PTHR11260:SF705">
    <property type="entry name" value="GLUTATHIONE TRANSFERASE"/>
    <property type="match status" value="1"/>
</dbReference>
<organism evidence="2 3">
    <name type="scientific">Hevea brasiliensis</name>
    <name type="common">Para rubber tree</name>
    <name type="synonym">Siphonia brasiliensis</name>
    <dbReference type="NCBI Taxonomy" id="3981"/>
    <lineage>
        <taxon>Eukaryota</taxon>
        <taxon>Viridiplantae</taxon>
        <taxon>Streptophyta</taxon>
        <taxon>Embryophyta</taxon>
        <taxon>Tracheophyta</taxon>
        <taxon>Spermatophyta</taxon>
        <taxon>Magnoliopsida</taxon>
        <taxon>eudicotyledons</taxon>
        <taxon>Gunneridae</taxon>
        <taxon>Pentapetalae</taxon>
        <taxon>rosids</taxon>
        <taxon>fabids</taxon>
        <taxon>Malpighiales</taxon>
        <taxon>Euphorbiaceae</taxon>
        <taxon>Crotonoideae</taxon>
        <taxon>Micrandreae</taxon>
        <taxon>Hevea</taxon>
    </lineage>
</organism>
<evidence type="ECO:0000313" key="3">
    <source>
        <dbReference type="Proteomes" id="UP001174677"/>
    </source>
</evidence>
<dbReference type="PANTHER" id="PTHR11260">
    <property type="entry name" value="GLUTATHIONE S-TRANSFERASE, GST, SUPERFAMILY, GST DOMAIN CONTAINING"/>
    <property type="match status" value="1"/>
</dbReference>
<dbReference type="InterPro" id="IPR045074">
    <property type="entry name" value="GST_C_Tau"/>
</dbReference>
<dbReference type="CDD" id="cd03185">
    <property type="entry name" value="GST_C_Tau"/>
    <property type="match status" value="1"/>
</dbReference>
<protein>
    <recommendedName>
        <fullName evidence="1">GST C-terminal domain-containing protein</fullName>
    </recommendedName>
</protein>
<keyword evidence="3" id="KW-1185">Reference proteome</keyword>
<dbReference type="Pfam" id="PF00043">
    <property type="entry name" value="GST_C"/>
    <property type="match status" value="1"/>
</dbReference>
<dbReference type="Gene3D" id="1.20.1050.10">
    <property type="match status" value="1"/>
</dbReference>
<gene>
    <name evidence="2" type="ORF">P3X46_028953</name>
</gene>
<dbReference type="InterPro" id="IPR045073">
    <property type="entry name" value="Omega/Tau-like"/>
</dbReference>
<comment type="caution">
    <text evidence="2">The sequence shown here is derived from an EMBL/GenBank/DDBJ whole genome shotgun (WGS) entry which is preliminary data.</text>
</comment>
<name>A0ABQ9KSF3_HEVBR</name>
<dbReference type="PROSITE" id="PS50405">
    <property type="entry name" value="GST_CTER"/>
    <property type="match status" value="1"/>
</dbReference>
<sequence>MQILRTAIKIGSAKEEEKEEIIEEVCQLLKLLESELKEREFFGGETIGFLDIVAFMTAHWFQVPQEVMQIQFISEEKLTVLCKWMEKLQKIQVVNDCLPPRDKLIAFVKARIEAPNFASK</sequence>
<proteinExistence type="predicted"/>
<dbReference type="InterPro" id="IPR036282">
    <property type="entry name" value="Glutathione-S-Trfase_C_sf"/>
</dbReference>
<feature type="domain" description="GST C-terminal" evidence="1">
    <location>
        <begin position="1"/>
        <end position="112"/>
    </location>
</feature>
<accession>A0ABQ9KSF3</accession>
<dbReference type="SUPFAM" id="SSF47616">
    <property type="entry name" value="GST C-terminal domain-like"/>
    <property type="match status" value="1"/>
</dbReference>
<dbReference type="EMBL" id="JARPOI010000016">
    <property type="protein sequence ID" value="KAJ9146721.1"/>
    <property type="molecule type" value="Genomic_DNA"/>
</dbReference>